<dbReference type="InterPro" id="IPR003660">
    <property type="entry name" value="HAMP_dom"/>
</dbReference>
<dbReference type="Pfam" id="PF17853">
    <property type="entry name" value="GGDEF_2"/>
    <property type="match status" value="1"/>
</dbReference>
<dbReference type="InterPro" id="IPR001610">
    <property type="entry name" value="PAC"/>
</dbReference>
<dbReference type="AlphaFoldDB" id="A0A9X4JW72"/>
<dbReference type="CDD" id="cd06225">
    <property type="entry name" value="HAMP"/>
    <property type="match status" value="1"/>
</dbReference>
<dbReference type="InterPro" id="IPR051448">
    <property type="entry name" value="CdaR-like_regulators"/>
</dbReference>
<feature type="domain" description="PAC" evidence="4">
    <location>
        <begin position="208"/>
        <end position="260"/>
    </location>
</feature>
<sequence>MATQGDQQEVLLNLAVQALEDIISNKVSVNTLPADLKSHPEFVNLYEKLAAIRGFISALANGDLSQGMRVKGFLSGGLRTLQANLRHLTWQTQMIASGDFTQRVDFMGDFSVAFNSLTKVLAKATAELKESEARYRLLAENVLDVIMVIDLAERFTYVSPSIVRLLGRTQEEIIGRTIEEVLSFDSFQALCVKLRQLLADEEVVSQGHVFELEHFNKNRQVLWIEVSVNILRDDKGKMAGIVSVVRDISERRKAERMLQIAYDLQRKSDFFNDIINGNVSIDKDAIATAKKWGIDFTIPFFCCLIDIHNPIDTQQKKRYINNLLSKNPEYVVWDIRDNIGVLLQTCHTLDILDAGIQAATQIKEKISRYAPDLIVTIGVSDMHNGPDSLEKSYQEARSAIVSAKCQLEYSGGIYCYRDIGLFQLLATYDGKERAAEYIQKLIGPLIKYDRDKGASLLLTLEIILQSNNLKEAAQKIFLHHKTLVFRKQRIEKILGVSIDHFETKLALAAAIKLHKLSNLVNN</sequence>
<evidence type="ECO:0000259" key="5">
    <source>
        <dbReference type="PROSITE" id="PS50885"/>
    </source>
</evidence>
<dbReference type="SMART" id="SM00091">
    <property type="entry name" value="PAS"/>
    <property type="match status" value="1"/>
</dbReference>
<keyword evidence="7" id="KW-1185">Reference proteome</keyword>
<dbReference type="InterPro" id="IPR035965">
    <property type="entry name" value="PAS-like_dom_sf"/>
</dbReference>
<evidence type="ECO:0000259" key="3">
    <source>
        <dbReference type="PROSITE" id="PS50112"/>
    </source>
</evidence>
<evidence type="ECO:0000313" key="6">
    <source>
        <dbReference type="EMBL" id="MDF9408697.1"/>
    </source>
</evidence>
<dbReference type="PROSITE" id="PS50113">
    <property type="entry name" value="PAC"/>
    <property type="match status" value="1"/>
</dbReference>
<dbReference type="InterPro" id="IPR025736">
    <property type="entry name" value="PucR_C-HTH_dom"/>
</dbReference>
<keyword evidence="2" id="KW-0175">Coiled coil</keyword>
<dbReference type="PROSITE" id="PS50112">
    <property type="entry name" value="PAS"/>
    <property type="match status" value="1"/>
</dbReference>
<dbReference type="CDD" id="cd00130">
    <property type="entry name" value="PAS"/>
    <property type="match status" value="1"/>
</dbReference>
<proteinExistence type="inferred from homology"/>
<comment type="caution">
    <text evidence="6">The sequence shown here is derived from an EMBL/GenBank/DDBJ whole genome shotgun (WGS) entry which is preliminary data.</text>
</comment>
<dbReference type="SUPFAM" id="SSF55785">
    <property type="entry name" value="PYP-like sensor domain (PAS domain)"/>
    <property type="match status" value="1"/>
</dbReference>
<dbReference type="Pfam" id="PF08448">
    <property type="entry name" value="PAS_4"/>
    <property type="match status" value="1"/>
</dbReference>
<dbReference type="Gene3D" id="1.10.10.2840">
    <property type="entry name" value="PucR C-terminal helix-turn-helix domain"/>
    <property type="match status" value="1"/>
</dbReference>
<dbReference type="InterPro" id="IPR000014">
    <property type="entry name" value="PAS"/>
</dbReference>
<dbReference type="PROSITE" id="PS50885">
    <property type="entry name" value="HAMP"/>
    <property type="match status" value="1"/>
</dbReference>
<dbReference type="PANTHER" id="PTHR33744">
    <property type="entry name" value="CARBOHYDRATE DIACID REGULATOR"/>
    <property type="match status" value="1"/>
</dbReference>
<dbReference type="NCBIfam" id="TIGR00229">
    <property type="entry name" value="sensory_box"/>
    <property type="match status" value="1"/>
</dbReference>
<dbReference type="EMBL" id="JAKOAV010000017">
    <property type="protein sequence ID" value="MDF9408697.1"/>
    <property type="molecule type" value="Genomic_DNA"/>
</dbReference>
<comment type="similarity">
    <text evidence="1">Belongs to the CdaR family.</text>
</comment>
<dbReference type="Proteomes" id="UP001154312">
    <property type="component" value="Unassembled WGS sequence"/>
</dbReference>
<accession>A0A9X4JW72</accession>
<protein>
    <submittedName>
        <fullName evidence="6">PAS domain S-box protein</fullName>
    </submittedName>
</protein>
<dbReference type="GO" id="GO:0016020">
    <property type="term" value="C:membrane"/>
    <property type="evidence" value="ECO:0007669"/>
    <property type="project" value="InterPro"/>
</dbReference>
<evidence type="ECO:0000256" key="2">
    <source>
        <dbReference type="SAM" id="Coils"/>
    </source>
</evidence>
<feature type="coiled-coil region" evidence="2">
    <location>
        <begin position="114"/>
        <end position="141"/>
    </location>
</feature>
<dbReference type="Pfam" id="PF13556">
    <property type="entry name" value="HTH_30"/>
    <property type="match status" value="1"/>
</dbReference>
<dbReference type="InterPro" id="IPR000700">
    <property type="entry name" value="PAS-assoc_C"/>
</dbReference>
<dbReference type="InterPro" id="IPR013656">
    <property type="entry name" value="PAS_4"/>
</dbReference>
<dbReference type="PANTHER" id="PTHR33744:SF1">
    <property type="entry name" value="DNA-BINDING TRANSCRIPTIONAL ACTIVATOR ADER"/>
    <property type="match status" value="1"/>
</dbReference>
<name>A0A9X4JW72_9FIRM</name>
<reference evidence="6" key="1">
    <citation type="submission" date="2022-02" db="EMBL/GenBank/DDBJ databases">
        <authorList>
            <person name="Leng L."/>
        </authorList>
    </citation>
    <scope>NUCLEOTIDE SEQUENCE</scope>
    <source>
        <strain evidence="6">JI</strain>
    </source>
</reference>
<evidence type="ECO:0000259" key="4">
    <source>
        <dbReference type="PROSITE" id="PS50113"/>
    </source>
</evidence>
<dbReference type="InterPro" id="IPR042070">
    <property type="entry name" value="PucR_C-HTH_sf"/>
</dbReference>
<evidence type="ECO:0000256" key="1">
    <source>
        <dbReference type="ARBA" id="ARBA00006754"/>
    </source>
</evidence>
<feature type="domain" description="PAS" evidence="3">
    <location>
        <begin position="131"/>
        <end position="201"/>
    </location>
</feature>
<gene>
    <name evidence="6" type="ORF">L7E55_10075</name>
</gene>
<dbReference type="RefSeq" id="WP_277444063.1">
    <property type="nucleotide sequence ID" value="NZ_JAKOAV010000017.1"/>
</dbReference>
<feature type="domain" description="HAMP" evidence="5">
    <location>
        <begin position="79"/>
        <end position="133"/>
    </location>
</feature>
<dbReference type="GO" id="GO:0007165">
    <property type="term" value="P:signal transduction"/>
    <property type="evidence" value="ECO:0007669"/>
    <property type="project" value="InterPro"/>
</dbReference>
<dbReference type="Gene3D" id="3.30.450.20">
    <property type="entry name" value="PAS domain"/>
    <property type="match status" value="1"/>
</dbReference>
<dbReference type="InterPro" id="IPR041522">
    <property type="entry name" value="CdaR_GGDEF"/>
</dbReference>
<organism evidence="6 7">
    <name type="scientific">Pelotomaculum isophthalicicum JI</name>
    <dbReference type="NCBI Taxonomy" id="947010"/>
    <lineage>
        <taxon>Bacteria</taxon>
        <taxon>Bacillati</taxon>
        <taxon>Bacillota</taxon>
        <taxon>Clostridia</taxon>
        <taxon>Eubacteriales</taxon>
        <taxon>Desulfotomaculaceae</taxon>
        <taxon>Pelotomaculum</taxon>
    </lineage>
</organism>
<evidence type="ECO:0000313" key="7">
    <source>
        <dbReference type="Proteomes" id="UP001154312"/>
    </source>
</evidence>
<dbReference type="SMART" id="SM00086">
    <property type="entry name" value="PAC"/>
    <property type="match status" value="1"/>
</dbReference>